<evidence type="ECO:0000256" key="5">
    <source>
        <dbReference type="ARBA" id="ARBA00022989"/>
    </source>
</evidence>
<sequence length="453" mass="50881">MDDGYWPLSILILVGFILIDAVLYGFGSAIQNLNVNSLEKEAEEGNERAGKLLRLINKPGEFINTVQVMTNIIGIVAGAYVMRQLGQLFQMLVKHSEDGHEMLVYSASVAAAGVIVLAVLISFGIVIPKKCGARKPEKWGYGVFSIVQVFVILLRPFTFLISALSALVLKPMGIDLNSDDDNVTQEDIMLMVNEGHEQGVLEAGEAEMITNIFELNDKEAGDIMTHRTNITALDASMSLDEAVTYILTEANNSRFPVFEKDIDDIIGILHMRDALGFAEKEENRRKNLKELDGLLRDAHFIPETRHVDTLFKEMQSQKIHMEIVVDEYGQTAGIVTMEDILEEIVGNILDEYDEDEEYISRRDDGSFIFDGLAPLDEVGEALDVEFDEEDYENYDTLNGFLISKLDRIPKEGEQLEVEYKNYLFKVLSVENKMIHAVTAVPVLEKKDETEVKN</sequence>
<dbReference type="InterPro" id="IPR002550">
    <property type="entry name" value="CNNM"/>
</dbReference>
<feature type="transmembrane region" description="Helical" evidence="10">
    <location>
        <begin position="6"/>
        <end position="26"/>
    </location>
</feature>
<dbReference type="Proteomes" id="UP001203136">
    <property type="component" value="Unassembled WGS sequence"/>
</dbReference>
<dbReference type="AlphaFoldDB" id="A0AAW5F137"/>
<organism evidence="13 14">
    <name type="scientific">Clostridium symbiosum</name>
    <name type="common">Bacteroides symbiosus</name>
    <dbReference type="NCBI Taxonomy" id="1512"/>
    <lineage>
        <taxon>Bacteria</taxon>
        <taxon>Bacillati</taxon>
        <taxon>Bacillota</taxon>
        <taxon>Clostridia</taxon>
        <taxon>Lachnospirales</taxon>
        <taxon>Lachnospiraceae</taxon>
        <taxon>Otoolea</taxon>
    </lineage>
</organism>
<evidence type="ECO:0000256" key="2">
    <source>
        <dbReference type="ARBA" id="ARBA00006337"/>
    </source>
</evidence>
<comment type="similarity">
    <text evidence="2">Belongs to the UPF0053 family.</text>
</comment>
<feature type="domain" description="CNNM transmembrane" evidence="12">
    <location>
        <begin position="2"/>
        <end position="205"/>
    </location>
</feature>
<dbReference type="FunFam" id="3.10.580.10:FF:000002">
    <property type="entry name" value="Magnesium/cobalt efflux protein CorC"/>
    <property type="match status" value="1"/>
</dbReference>
<keyword evidence="3 9" id="KW-0812">Transmembrane</keyword>
<dbReference type="GO" id="GO:0050660">
    <property type="term" value="F:flavin adenine dinucleotide binding"/>
    <property type="evidence" value="ECO:0007669"/>
    <property type="project" value="InterPro"/>
</dbReference>
<comment type="caution">
    <text evidence="13">The sequence shown here is derived from an EMBL/GenBank/DDBJ whole genome shotgun (WGS) entry which is preliminary data.</text>
</comment>
<dbReference type="GO" id="GO:0005886">
    <property type="term" value="C:plasma membrane"/>
    <property type="evidence" value="ECO:0007669"/>
    <property type="project" value="TreeGrafter"/>
</dbReference>
<accession>A0AAW5F137</accession>
<protein>
    <submittedName>
        <fullName evidence="13">Hemolysin family protein</fullName>
    </submittedName>
</protein>
<dbReference type="Gene3D" id="3.10.580.10">
    <property type="entry name" value="CBS-domain"/>
    <property type="match status" value="1"/>
</dbReference>
<dbReference type="SUPFAM" id="SSF54631">
    <property type="entry name" value="CBS-domain pair"/>
    <property type="match status" value="1"/>
</dbReference>
<keyword evidence="6 8" id="KW-0129">CBS domain</keyword>
<feature type="transmembrane region" description="Helical" evidence="10">
    <location>
        <begin position="62"/>
        <end position="82"/>
    </location>
</feature>
<dbReference type="InterPro" id="IPR000644">
    <property type="entry name" value="CBS_dom"/>
</dbReference>
<evidence type="ECO:0000259" key="11">
    <source>
        <dbReference type="PROSITE" id="PS51371"/>
    </source>
</evidence>
<evidence type="ECO:0000256" key="8">
    <source>
        <dbReference type="PROSITE-ProRule" id="PRU00703"/>
    </source>
</evidence>
<keyword evidence="4" id="KW-0677">Repeat</keyword>
<dbReference type="RefSeq" id="WP_003504417.1">
    <property type="nucleotide sequence ID" value="NZ_CP125623.1"/>
</dbReference>
<evidence type="ECO:0000256" key="9">
    <source>
        <dbReference type="PROSITE-ProRule" id="PRU01193"/>
    </source>
</evidence>
<reference evidence="13" key="1">
    <citation type="journal article" date="2022" name="Cell Host Microbe">
        <title>Colonization of the live biotherapeutic product VE303 and modulation of the microbiota and metabolites in healthy volunteers.</title>
        <authorList>
            <person name="Dsouza M."/>
            <person name="Menon R."/>
            <person name="Crossette E."/>
            <person name="Bhattarai S.K."/>
            <person name="Schneider J."/>
            <person name="Kim Y.G."/>
            <person name="Reddy S."/>
            <person name="Caballero S."/>
            <person name="Felix C."/>
            <person name="Cornacchione L."/>
            <person name="Hendrickson J."/>
            <person name="Watson A.R."/>
            <person name="Minot S.S."/>
            <person name="Greenfield N."/>
            <person name="Schopf L."/>
            <person name="Szabady R."/>
            <person name="Patarroyo J."/>
            <person name="Smith W."/>
            <person name="Harrison P."/>
            <person name="Kuijper E.J."/>
            <person name="Kelly C.P."/>
            <person name="Olle B."/>
            <person name="Bobilev D."/>
            <person name="Silber J.L."/>
            <person name="Bucci V."/>
            <person name="Roberts B."/>
            <person name="Faith J."/>
            <person name="Norman J.M."/>
        </authorList>
    </citation>
    <scope>NUCLEOTIDE SEQUENCE</scope>
    <source>
        <strain evidence="13">VE303-04</strain>
    </source>
</reference>
<evidence type="ECO:0000259" key="12">
    <source>
        <dbReference type="PROSITE" id="PS51846"/>
    </source>
</evidence>
<keyword evidence="5 9" id="KW-1133">Transmembrane helix</keyword>
<proteinExistence type="inferred from homology"/>
<dbReference type="InterPro" id="IPR016169">
    <property type="entry name" value="FAD-bd_PCMH_sub2"/>
</dbReference>
<evidence type="ECO:0000256" key="4">
    <source>
        <dbReference type="ARBA" id="ARBA00022737"/>
    </source>
</evidence>
<evidence type="ECO:0000256" key="3">
    <source>
        <dbReference type="ARBA" id="ARBA00022692"/>
    </source>
</evidence>
<dbReference type="Pfam" id="PF01595">
    <property type="entry name" value="CNNM"/>
    <property type="match status" value="1"/>
</dbReference>
<dbReference type="InterPro" id="IPR036318">
    <property type="entry name" value="FAD-bd_PCMH-like_sf"/>
</dbReference>
<feature type="transmembrane region" description="Helical" evidence="10">
    <location>
        <begin position="102"/>
        <end position="127"/>
    </location>
</feature>
<evidence type="ECO:0000256" key="7">
    <source>
        <dbReference type="ARBA" id="ARBA00023136"/>
    </source>
</evidence>
<comment type="subcellular location">
    <subcellularLocation>
        <location evidence="1">Membrane</location>
        <topology evidence="1">Multi-pass membrane protein</topology>
    </subcellularLocation>
</comment>
<evidence type="ECO:0000256" key="10">
    <source>
        <dbReference type="SAM" id="Phobius"/>
    </source>
</evidence>
<dbReference type="InterPro" id="IPR044751">
    <property type="entry name" value="Ion_transp-like_CBS"/>
</dbReference>
<evidence type="ECO:0000313" key="14">
    <source>
        <dbReference type="Proteomes" id="UP001203136"/>
    </source>
</evidence>
<dbReference type="Gene3D" id="3.30.465.10">
    <property type="match status" value="1"/>
</dbReference>
<dbReference type="InterPro" id="IPR046342">
    <property type="entry name" value="CBS_dom_sf"/>
</dbReference>
<dbReference type="PANTHER" id="PTHR22777">
    <property type="entry name" value="HEMOLYSIN-RELATED"/>
    <property type="match status" value="1"/>
</dbReference>
<feature type="domain" description="CBS" evidence="11">
    <location>
        <begin position="224"/>
        <end position="285"/>
    </location>
</feature>
<dbReference type="Pfam" id="PF00571">
    <property type="entry name" value="CBS"/>
    <property type="match status" value="2"/>
</dbReference>
<feature type="transmembrane region" description="Helical" evidence="10">
    <location>
        <begin position="139"/>
        <end position="169"/>
    </location>
</feature>
<gene>
    <name evidence="13" type="ORF">K5I21_06910</name>
</gene>
<dbReference type="PROSITE" id="PS51846">
    <property type="entry name" value="CNNM"/>
    <property type="match status" value="1"/>
</dbReference>
<dbReference type="SMART" id="SM01091">
    <property type="entry name" value="CorC_HlyC"/>
    <property type="match status" value="1"/>
</dbReference>
<dbReference type="Pfam" id="PF03471">
    <property type="entry name" value="CorC_HlyC"/>
    <property type="match status" value="1"/>
</dbReference>
<evidence type="ECO:0000256" key="1">
    <source>
        <dbReference type="ARBA" id="ARBA00004141"/>
    </source>
</evidence>
<dbReference type="SUPFAM" id="SSF56176">
    <property type="entry name" value="FAD-binding/transporter-associated domain-like"/>
    <property type="match status" value="1"/>
</dbReference>
<dbReference type="PROSITE" id="PS51371">
    <property type="entry name" value="CBS"/>
    <property type="match status" value="2"/>
</dbReference>
<dbReference type="PANTHER" id="PTHR22777:SF17">
    <property type="entry name" value="UPF0053 PROTEIN SLL0260"/>
    <property type="match status" value="1"/>
</dbReference>
<evidence type="ECO:0000256" key="6">
    <source>
        <dbReference type="ARBA" id="ARBA00023122"/>
    </source>
</evidence>
<feature type="domain" description="CBS" evidence="11">
    <location>
        <begin position="294"/>
        <end position="351"/>
    </location>
</feature>
<dbReference type="CDD" id="cd04590">
    <property type="entry name" value="CBS_pair_CorC_HlyC_assoc"/>
    <property type="match status" value="1"/>
</dbReference>
<dbReference type="EMBL" id="JAINVB010000001">
    <property type="protein sequence ID" value="MCK0085607.1"/>
    <property type="molecule type" value="Genomic_DNA"/>
</dbReference>
<name>A0AAW5F137_CLOSY</name>
<keyword evidence="7 9" id="KW-0472">Membrane</keyword>
<dbReference type="InterPro" id="IPR005170">
    <property type="entry name" value="Transptr-assoc_dom"/>
</dbReference>
<evidence type="ECO:0000313" key="13">
    <source>
        <dbReference type="EMBL" id="MCK0085607.1"/>
    </source>
</evidence>